<gene>
    <name evidence="7" type="ORF">ACHAWU_009269</name>
</gene>
<dbReference type="Pfam" id="PF00085">
    <property type="entry name" value="Thioredoxin"/>
    <property type="match status" value="1"/>
</dbReference>
<reference evidence="7 8" key="1">
    <citation type="submission" date="2024-10" db="EMBL/GenBank/DDBJ databases">
        <title>Updated reference genomes for cyclostephanoid diatoms.</title>
        <authorList>
            <person name="Roberts W.R."/>
            <person name="Alverson A.J."/>
        </authorList>
    </citation>
    <scope>NUCLEOTIDE SEQUENCE [LARGE SCALE GENOMIC DNA]</scope>
    <source>
        <strain evidence="7 8">AJA232-27</strain>
    </source>
</reference>
<dbReference type="InterPro" id="IPR013766">
    <property type="entry name" value="Thioredoxin_domain"/>
</dbReference>
<evidence type="ECO:0000313" key="7">
    <source>
        <dbReference type="EMBL" id="KAL3758065.1"/>
    </source>
</evidence>
<sequence length="625" mass="68626">MTLHELSNPQALTSFLSTHPHSLICFSATWCGPCKASKPQLEALAASYAAADSTIHVACGIVYEHVLQQEIHTYQIKAFPTYVLFRGSSELGRITGVNFDGIKSLVSQHCKAQHVFDGEGKSLGGGEGLGATASSAADARAQRLARFGAMGGGAGDGTEKKAEEHDVPDEEMKESAATTADIATKTEYDTNMDVEETEENVDSVSKEPVEMVDPTESLKQEDIVALTDSMGFSLIRAQKGLLNGNGTVEGAVEWLLEHQEDDDIDDPIEKVPKASSSGGGIVAQSYKCNDCGKILSNMANLELHANKTGHSDFEESTELKKPLTAEEKEAKIQEIKSLLKAKRAEREDKEKVDNVEREKQRRFMGKEMAKTREQMEIEERKRIAQQRKREKDNAIRERQRIRAELEKDKLERMANKGKLSSRLGVDGYHPDAIQYDAPGDAHKQDGAASPAVKKVAPSVAKMDEYITKVSSYRAGGDGGNCLKILKAYIGNVVKHPDDPKYRKINMENNAYRTKVKPFLGAKSLLLCVGFAPTSDGTALELAEGADMAVLKQAEEKVEAAYQKYAKLNSVIVYLRPERFCSSSHLVPKRLPPLLLLPQRNGIIFSQTIITNAQIIPTMTPMRCAE</sequence>
<evidence type="ECO:0000313" key="8">
    <source>
        <dbReference type="Proteomes" id="UP001530293"/>
    </source>
</evidence>
<accession>A0ABD3M256</accession>
<dbReference type="Proteomes" id="UP001530293">
    <property type="component" value="Unassembled WGS sequence"/>
</dbReference>
<dbReference type="Pfam" id="PF09409">
    <property type="entry name" value="PUB"/>
    <property type="match status" value="1"/>
</dbReference>
<comment type="caution">
    <text evidence="7">The sequence shown here is derived from an EMBL/GenBank/DDBJ whole genome shotgun (WGS) entry which is preliminary data.</text>
</comment>
<name>A0ABD3M256_9STRA</name>
<feature type="domain" description="C2H2-type" evidence="5">
    <location>
        <begin position="286"/>
        <end position="315"/>
    </location>
</feature>
<dbReference type="PROSITE" id="PS00194">
    <property type="entry name" value="THIOREDOXIN_1"/>
    <property type="match status" value="1"/>
</dbReference>
<proteinExistence type="predicted"/>
<feature type="region of interest" description="Disordered" evidence="3">
    <location>
        <begin position="150"/>
        <end position="177"/>
    </location>
</feature>
<dbReference type="InterPro" id="IPR036249">
    <property type="entry name" value="Thioredoxin-like_sf"/>
</dbReference>
<dbReference type="InterPro" id="IPR009060">
    <property type="entry name" value="UBA-like_sf"/>
</dbReference>
<evidence type="ECO:0000256" key="3">
    <source>
        <dbReference type="SAM" id="MobiDB-lite"/>
    </source>
</evidence>
<dbReference type="InterPro" id="IPR015940">
    <property type="entry name" value="UBA"/>
</dbReference>
<dbReference type="InterPro" id="IPR036339">
    <property type="entry name" value="PUB-like_dom_sf"/>
</dbReference>
<dbReference type="PROSITE" id="PS00028">
    <property type="entry name" value="ZINC_FINGER_C2H2_1"/>
    <property type="match status" value="1"/>
</dbReference>
<dbReference type="Gene3D" id="1.20.58.2190">
    <property type="match status" value="1"/>
</dbReference>
<dbReference type="SUPFAM" id="SSF46934">
    <property type="entry name" value="UBA-like"/>
    <property type="match status" value="1"/>
</dbReference>
<evidence type="ECO:0000259" key="5">
    <source>
        <dbReference type="PROSITE" id="PS50157"/>
    </source>
</evidence>
<dbReference type="InterPro" id="IPR013087">
    <property type="entry name" value="Znf_C2H2_type"/>
</dbReference>
<dbReference type="PROSITE" id="PS50030">
    <property type="entry name" value="UBA"/>
    <property type="match status" value="1"/>
</dbReference>
<evidence type="ECO:0000256" key="2">
    <source>
        <dbReference type="SAM" id="Coils"/>
    </source>
</evidence>
<dbReference type="CDD" id="cd02947">
    <property type="entry name" value="TRX_family"/>
    <property type="match status" value="1"/>
</dbReference>
<dbReference type="Gene3D" id="3.40.30.10">
    <property type="entry name" value="Glutaredoxin"/>
    <property type="match status" value="1"/>
</dbReference>
<feature type="coiled-coil region" evidence="2">
    <location>
        <begin position="325"/>
        <end position="416"/>
    </location>
</feature>
<dbReference type="PROSITE" id="PS50157">
    <property type="entry name" value="ZINC_FINGER_C2H2_2"/>
    <property type="match status" value="1"/>
</dbReference>
<dbReference type="InterPro" id="IPR017937">
    <property type="entry name" value="Thioredoxin_CS"/>
</dbReference>
<dbReference type="Gene3D" id="1.10.8.10">
    <property type="entry name" value="DNA helicase RuvA subunit, C-terminal domain"/>
    <property type="match status" value="1"/>
</dbReference>
<evidence type="ECO:0000256" key="1">
    <source>
        <dbReference type="PROSITE-ProRule" id="PRU00042"/>
    </source>
</evidence>
<evidence type="ECO:0000259" key="6">
    <source>
        <dbReference type="PROSITE" id="PS51352"/>
    </source>
</evidence>
<dbReference type="EMBL" id="JALLBG020000241">
    <property type="protein sequence ID" value="KAL3758065.1"/>
    <property type="molecule type" value="Genomic_DNA"/>
</dbReference>
<dbReference type="GO" id="GO:0008270">
    <property type="term" value="F:zinc ion binding"/>
    <property type="evidence" value="ECO:0007669"/>
    <property type="project" value="UniProtKB-KW"/>
</dbReference>
<dbReference type="CDD" id="cd09212">
    <property type="entry name" value="PUB"/>
    <property type="match status" value="1"/>
</dbReference>
<dbReference type="SUPFAM" id="SSF143503">
    <property type="entry name" value="PUG domain-like"/>
    <property type="match status" value="1"/>
</dbReference>
<feature type="region of interest" description="Disordered" evidence="3">
    <location>
        <begin position="194"/>
        <end position="213"/>
    </location>
</feature>
<dbReference type="PANTHER" id="PTHR46340">
    <property type="entry name" value="UBX DOMAIN-CONTAINING PROTEIN 1"/>
    <property type="match status" value="1"/>
</dbReference>
<dbReference type="PANTHER" id="PTHR46340:SF1">
    <property type="entry name" value="UBX DOMAIN-CONTAINING PROTEIN 1"/>
    <property type="match status" value="1"/>
</dbReference>
<dbReference type="PROSITE" id="PS51352">
    <property type="entry name" value="THIOREDOXIN_2"/>
    <property type="match status" value="1"/>
</dbReference>
<evidence type="ECO:0008006" key="9">
    <source>
        <dbReference type="Google" id="ProtNLM"/>
    </source>
</evidence>
<feature type="domain" description="Thioredoxin" evidence="6">
    <location>
        <begin position="1"/>
        <end position="111"/>
    </location>
</feature>
<feature type="domain" description="UBA" evidence="4">
    <location>
        <begin position="217"/>
        <end position="258"/>
    </location>
</feature>
<keyword evidence="1" id="KW-0862">Zinc</keyword>
<dbReference type="SMART" id="SM00580">
    <property type="entry name" value="PUG"/>
    <property type="match status" value="1"/>
</dbReference>
<evidence type="ECO:0000259" key="4">
    <source>
        <dbReference type="PROSITE" id="PS50030"/>
    </source>
</evidence>
<keyword evidence="1" id="KW-0479">Metal-binding</keyword>
<protein>
    <recommendedName>
        <fullName evidence="9">C2H2-type domain-containing protein</fullName>
    </recommendedName>
</protein>
<keyword evidence="1" id="KW-0863">Zinc-finger</keyword>
<dbReference type="InterPro" id="IPR018997">
    <property type="entry name" value="PUB_domain"/>
</dbReference>
<organism evidence="7 8">
    <name type="scientific">Discostella pseudostelligera</name>
    <dbReference type="NCBI Taxonomy" id="259834"/>
    <lineage>
        <taxon>Eukaryota</taxon>
        <taxon>Sar</taxon>
        <taxon>Stramenopiles</taxon>
        <taxon>Ochrophyta</taxon>
        <taxon>Bacillariophyta</taxon>
        <taxon>Coscinodiscophyceae</taxon>
        <taxon>Thalassiosirophycidae</taxon>
        <taxon>Stephanodiscales</taxon>
        <taxon>Stephanodiscaceae</taxon>
        <taxon>Discostella</taxon>
    </lineage>
</organism>
<dbReference type="SUPFAM" id="SSF52833">
    <property type="entry name" value="Thioredoxin-like"/>
    <property type="match status" value="1"/>
</dbReference>
<dbReference type="Pfam" id="PF22562">
    <property type="entry name" value="UBA_7"/>
    <property type="match status" value="1"/>
</dbReference>
<keyword evidence="8" id="KW-1185">Reference proteome</keyword>
<dbReference type="AlphaFoldDB" id="A0ABD3M256"/>
<keyword evidence="2" id="KW-0175">Coiled coil</keyword>